<sequence>MEISGISDLPLHYGRVPAWLIPIMRRLSRAILDVMLLEWGPDKVVERLSNPLWFQAFNNVIGMDWDSSGSTTVTLGILKDIVVPRIDGLAVTGGKGRNALNVPKELEELPANFDIDSNRLAKMSKLIAKTDTTLLQDGHELYHHSLLVSEDGKWSVVQQGMNLSTRFARRYHWVSVSDPINEKHQGIAGRKVESVLNVHDSLGAKEVILDLLREEPRKIERLYLQATSRLKGISLDAWISLGTTGAISKEAKMIYMKPVNVNRVIDVLKNVKEYSPRNMEEALLLGVGPSTVRALSLISDLIYTEPPSYEDPVSVPYDPFKYAFAIGGKDGVPFPVNREMAFQVINTLEDFVASAKIEKKDKDMALNKLRELRFGVKEGT</sequence>
<dbReference type="KEGG" id="mhk:DFR87_11110"/>
<protein>
    <submittedName>
        <fullName evidence="1">DUF763 domain-containing protein</fullName>
    </submittedName>
</protein>
<dbReference type="RefSeq" id="WP_110369538.1">
    <property type="nucleotide sequence ID" value="NZ_CP029287.2"/>
</dbReference>
<proteinExistence type="predicted"/>
<reference evidence="2" key="2">
    <citation type="submission" date="2020-03" db="EMBL/GenBank/DDBJ databases">
        <title>Complete Genome Sequences of Extremely Thermoacidophilic, Metal-Mobilizing Type-Strain Members of the Archaeal Family Sulfolobaceae: Acidianus brierleyi DSM-1651T, Acidianus sulfidivorans DSM-18786T, Metallosphaera hakonensis DSM-7519T, and Metallosphaera prunae DSM-10039T.</title>
        <authorList>
            <person name="Counts J.A."/>
            <person name="Kelly R.M."/>
        </authorList>
    </citation>
    <scope>NUCLEOTIDE SEQUENCE [LARGE SCALE GENOMIC DNA]</scope>
    <source>
        <strain evidence="2">HO1-1</strain>
    </source>
</reference>
<dbReference type="PANTHER" id="PTHR38597:SF1">
    <property type="entry name" value="BLL3834 PROTEIN"/>
    <property type="match status" value="1"/>
</dbReference>
<dbReference type="PANTHER" id="PTHR38597">
    <property type="entry name" value="BLL3834 PROTEIN"/>
    <property type="match status" value="1"/>
</dbReference>
<reference evidence="2" key="3">
    <citation type="submission" date="2020-03" db="EMBL/GenBank/DDBJ databases">
        <title>Sequencing and Assembly of Multiple Reported Metal-Biooxidizing Members of the Extremely Thermoacidophilic Archaeal Family Sulfolobaceae.</title>
        <authorList>
            <person name="Counts J.A."/>
            <person name="Kelly R.M."/>
        </authorList>
    </citation>
    <scope>NUCLEOTIDE SEQUENCE [LARGE SCALE GENOMIC DNA]</scope>
    <source>
        <strain evidence="2">HO1-1</strain>
    </source>
</reference>
<dbReference type="Pfam" id="PF05559">
    <property type="entry name" value="DUF763"/>
    <property type="match status" value="1"/>
</dbReference>
<evidence type="ECO:0000313" key="2">
    <source>
        <dbReference type="Proteomes" id="UP000247586"/>
    </source>
</evidence>
<dbReference type="AlphaFoldDB" id="A0A2U9IVZ9"/>
<name>A0A2U9IVZ9_9CREN</name>
<dbReference type="STRING" id="1293036.GCA_001315825_01330"/>
<accession>A0A2U9IVZ9</accession>
<dbReference type="Proteomes" id="UP000247586">
    <property type="component" value="Chromosome"/>
</dbReference>
<dbReference type="GeneID" id="36835898"/>
<organism evidence="1 2">
    <name type="scientific">Metallosphaera hakonensis JCM 8857 = DSM 7519</name>
    <dbReference type="NCBI Taxonomy" id="1293036"/>
    <lineage>
        <taxon>Archaea</taxon>
        <taxon>Thermoproteota</taxon>
        <taxon>Thermoprotei</taxon>
        <taxon>Sulfolobales</taxon>
        <taxon>Sulfolobaceae</taxon>
        <taxon>Metallosphaera</taxon>
    </lineage>
</organism>
<dbReference type="InterPro" id="IPR008482">
    <property type="entry name" value="DUF763"/>
</dbReference>
<evidence type="ECO:0000313" key="1">
    <source>
        <dbReference type="EMBL" id="AWS00143.1"/>
    </source>
</evidence>
<keyword evidence="2" id="KW-1185">Reference proteome</keyword>
<dbReference type="EMBL" id="CP029287">
    <property type="protein sequence ID" value="AWS00143.1"/>
    <property type="molecule type" value="Genomic_DNA"/>
</dbReference>
<reference evidence="1 2" key="1">
    <citation type="submission" date="2018-05" db="EMBL/GenBank/DDBJ databases">
        <title>Complete Genome Sequences of Extremely Thermoacidophilic, Metal-Mobilizing Type-Strain Members of the Archaeal Family Sulfolobaceae: Acidianus brierleyi DSM-1651T, Acidianus sulfidivorans DSM-18786T, Metallosphaera hakonensis DSM-7519T, and Metallosphaera prunae DSM-10039T.</title>
        <authorList>
            <person name="Counts J.A."/>
            <person name="Kelly R.M."/>
        </authorList>
    </citation>
    <scope>NUCLEOTIDE SEQUENCE [LARGE SCALE GENOMIC DNA]</scope>
    <source>
        <strain evidence="1 2">HO1-1</strain>
    </source>
</reference>
<dbReference type="OrthoDB" id="9948at2157"/>
<gene>
    <name evidence="1" type="ORF">DFR87_11110</name>
</gene>